<proteinExistence type="predicted"/>
<evidence type="ECO:0000256" key="2">
    <source>
        <dbReference type="PROSITE-ProRule" id="PRU00335"/>
    </source>
</evidence>
<evidence type="ECO:0000259" key="3">
    <source>
        <dbReference type="PROSITE" id="PS50977"/>
    </source>
</evidence>
<gene>
    <name evidence="4" type="ORF">CQ394_14190</name>
</gene>
<dbReference type="Gene3D" id="1.10.357.10">
    <property type="entry name" value="Tetracycline Repressor, domain 2"/>
    <property type="match status" value="1"/>
</dbReference>
<dbReference type="InterPro" id="IPR001647">
    <property type="entry name" value="HTH_TetR"/>
</dbReference>
<feature type="DNA-binding region" description="H-T-H motif" evidence="2">
    <location>
        <begin position="26"/>
        <end position="45"/>
    </location>
</feature>
<dbReference type="STRING" id="137838.GCA_001458595_01068"/>
<dbReference type="AlphaFoldDB" id="A0A2A7MDY4"/>
<dbReference type="OrthoDB" id="9810250at2"/>
<evidence type="ECO:0000313" key="5">
    <source>
        <dbReference type="Proteomes" id="UP000220840"/>
    </source>
</evidence>
<dbReference type="InterPro" id="IPR039532">
    <property type="entry name" value="TetR_C_Firmicutes"/>
</dbReference>
<dbReference type="Proteomes" id="UP000220840">
    <property type="component" value="Unassembled WGS sequence"/>
</dbReference>
<organism evidence="4 5">
    <name type="scientific">Clostridium neonatale</name>
    <dbReference type="NCBI Taxonomy" id="137838"/>
    <lineage>
        <taxon>Bacteria</taxon>
        <taxon>Bacillati</taxon>
        <taxon>Bacillota</taxon>
        <taxon>Clostridia</taxon>
        <taxon>Eubacteriales</taxon>
        <taxon>Clostridiaceae</taxon>
        <taxon>Clostridium</taxon>
    </lineage>
</organism>
<evidence type="ECO:0000313" key="4">
    <source>
        <dbReference type="EMBL" id="PEG29799.1"/>
    </source>
</evidence>
<dbReference type="PANTHER" id="PTHR43479">
    <property type="entry name" value="ACREF/ENVCD OPERON REPRESSOR-RELATED"/>
    <property type="match status" value="1"/>
</dbReference>
<dbReference type="Pfam" id="PF14278">
    <property type="entry name" value="TetR_C_8"/>
    <property type="match status" value="1"/>
</dbReference>
<dbReference type="RefSeq" id="WP_058293966.1">
    <property type="nucleotide sequence ID" value="NZ_CAKJVD010000039.1"/>
</dbReference>
<dbReference type="PROSITE" id="PS50977">
    <property type="entry name" value="HTH_TETR_2"/>
    <property type="match status" value="1"/>
</dbReference>
<dbReference type="PANTHER" id="PTHR43479:SF7">
    <property type="entry name" value="TETR-FAMILY TRANSCRIPTIONAL REGULATOR"/>
    <property type="match status" value="1"/>
</dbReference>
<dbReference type="Pfam" id="PF00440">
    <property type="entry name" value="TetR_N"/>
    <property type="match status" value="1"/>
</dbReference>
<reference evidence="4 5" key="1">
    <citation type="submission" date="2017-10" db="EMBL/GenBank/DDBJ databases">
        <title>Effective Description of Clostridium neonatale sp. nov. linked to necrotizing enterocolitis in neonates and a clarification of species assignable to the genus Clostridium (Prazmowski 1880) emend. Lawson and Rainey 2016.</title>
        <authorList>
            <person name="Bernard K."/>
            <person name="Burdz T."/>
            <person name="Wiebe D."/>
            <person name="Balcewich B."/>
            <person name="Alfa M."/>
            <person name="Bernier A.-M."/>
        </authorList>
    </citation>
    <scope>NUCLEOTIDE SEQUENCE [LARGE SCALE GENOMIC DNA]</scope>
    <source>
        <strain evidence="4 5">LCDC99A005</strain>
    </source>
</reference>
<dbReference type="EMBL" id="PDCJ01000002">
    <property type="protein sequence ID" value="PEG29799.1"/>
    <property type="molecule type" value="Genomic_DNA"/>
</dbReference>
<feature type="domain" description="HTH tetR-type" evidence="3">
    <location>
        <begin position="3"/>
        <end position="63"/>
    </location>
</feature>
<accession>A0A2A7MDY4</accession>
<dbReference type="InterPro" id="IPR050624">
    <property type="entry name" value="HTH-type_Tx_Regulator"/>
</dbReference>
<dbReference type="SUPFAM" id="SSF46689">
    <property type="entry name" value="Homeodomain-like"/>
    <property type="match status" value="1"/>
</dbReference>
<name>A0A2A7MDY4_9CLOT</name>
<keyword evidence="5" id="KW-1185">Reference proteome</keyword>
<protein>
    <submittedName>
        <fullName evidence="4">TetR family transcriptional regulator</fullName>
    </submittedName>
</protein>
<dbReference type="GO" id="GO:0003677">
    <property type="term" value="F:DNA binding"/>
    <property type="evidence" value="ECO:0007669"/>
    <property type="project" value="UniProtKB-UniRule"/>
</dbReference>
<evidence type="ECO:0000256" key="1">
    <source>
        <dbReference type="ARBA" id="ARBA00023125"/>
    </source>
</evidence>
<sequence>MAINVKNLLATALLELCEMQSLESMTIKQLLDKTGISRQTFYNHFIDKNDLIQYVYDTRIVPEFNDKNMSMNFYDSLLLAFENMKKYHCFMKQASMMEGQNCLKDYIFEHCKEFDLKWHQELYGSKLMPETLKFATIYHASASSAMTLSWILSDMPVSCEEIVRMIVEMRGIGMKELFKDGENTGNPYSKS</sequence>
<comment type="caution">
    <text evidence="4">The sequence shown here is derived from an EMBL/GenBank/DDBJ whole genome shotgun (WGS) entry which is preliminary data.</text>
</comment>
<dbReference type="InterPro" id="IPR009057">
    <property type="entry name" value="Homeodomain-like_sf"/>
</dbReference>
<keyword evidence="1 2" id="KW-0238">DNA-binding</keyword>